<feature type="compositionally biased region" description="Polar residues" evidence="1">
    <location>
        <begin position="1"/>
        <end position="34"/>
    </location>
</feature>
<feature type="non-terminal residue" evidence="2">
    <location>
        <position position="41"/>
    </location>
</feature>
<evidence type="ECO:0000313" key="2">
    <source>
        <dbReference type="EMBL" id="CAF1010890.1"/>
    </source>
</evidence>
<dbReference type="EMBL" id="CAJNOQ010003407">
    <property type="protein sequence ID" value="CAF1010890.1"/>
    <property type="molecule type" value="Genomic_DNA"/>
</dbReference>
<sequence length="41" mass="4569">MEGYSKASTTKVHSESSKAWLSSTTRWDPSTATWKDTPKHG</sequence>
<dbReference type="EMBL" id="CAJOBC010003408">
    <property type="protein sequence ID" value="CAF3782225.1"/>
    <property type="molecule type" value="Genomic_DNA"/>
</dbReference>
<proteinExistence type="predicted"/>
<organism evidence="2 4">
    <name type="scientific">Didymodactylos carnosus</name>
    <dbReference type="NCBI Taxonomy" id="1234261"/>
    <lineage>
        <taxon>Eukaryota</taxon>
        <taxon>Metazoa</taxon>
        <taxon>Spiralia</taxon>
        <taxon>Gnathifera</taxon>
        <taxon>Rotifera</taxon>
        <taxon>Eurotatoria</taxon>
        <taxon>Bdelloidea</taxon>
        <taxon>Philodinida</taxon>
        <taxon>Philodinidae</taxon>
        <taxon>Didymodactylos</taxon>
    </lineage>
</organism>
<dbReference type="AlphaFoldDB" id="A0A814HH53"/>
<accession>A0A814HH53</accession>
<gene>
    <name evidence="2" type="ORF">GPM918_LOCUS14260</name>
    <name evidence="3" type="ORF">SRO942_LOCUS14262</name>
</gene>
<evidence type="ECO:0000313" key="3">
    <source>
        <dbReference type="EMBL" id="CAF3782225.1"/>
    </source>
</evidence>
<evidence type="ECO:0000313" key="4">
    <source>
        <dbReference type="Proteomes" id="UP000663829"/>
    </source>
</evidence>
<name>A0A814HH53_9BILA</name>
<dbReference type="Proteomes" id="UP000681722">
    <property type="component" value="Unassembled WGS sequence"/>
</dbReference>
<feature type="region of interest" description="Disordered" evidence="1">
    <location>
        <begin position="1"/>
        <end position="41"/>
    </location>
</feature>
<dbReference type="Proteomes" id="UP000663829">
    <property type="component" value="Unassembled WGS sequence"/>
</dbReference>
<evidence type="ECO:0000256" key="1">
    <source>
        <dbReference type="SAM" id="MobiDB-lite"/>
    </source>
</evidence>
<keyword evidence="4" id="KW-1185">Reference proteome</keyword>
<protein>
    <submittedName>
        <fullName evidence="2">Uncharacterized protein</fullName>
    </submittedName>
</protein>
<comment type="caution">
    <text evidence="2">The sequence shown here is derived from an EMBL/GenBank/DDBJ whole genome shotgun (WGS) entry which is preliminary data.</text>
</comment>
<reference evidence="2" key="1">
    <citation type="submission" date="2021-02" db="EMBL/GenBank/DDBJ databases">
        <authorList>
            <person name="Nowell W R."/>
        </authorList>
    </citation>
    <scope>NUCLEOTIDE SEQUENCE</scope>
</reference>